<gene>
    <name evidence="1" type="ORF">S03H2_33878</name>
</gene>
<name>X1G0G2_9ZZZZ</name>
<reference evidence="1" key="1">
    <citation type="journal article" date="2014" name="Front. Microbiol.">
        <title>High frequency of phylogenetically diverse reductive dehalogenase-homologous genes in deep subseafloor sedimentary metagenomes.</title>
        <authorList>
            <person name="Kawai M."/>
            <person name="Futagami T."/>
            <person name="Toyoda A."/>
            <person name="Takaki Y."/>
            <person name="Nishi S."/>
            <person name="Hori S."/>
            <person name="Arai W."/>
            <person name="Tsubouchi T."/>
            <person name="Morono Y."/>
            <person name="Uchiyama I."/>
            <person name="Ito T."/>
            <person name="Fujiyama A."/>
            <person name="Inagaki F."/>
            <person name="Takami H."/>
        </authorList>
    </citation>
    <scope>NUCLEOTIDE SEQUENCE</scope>
    <source>
        <strain evidence="1">Expedition CK06-06</strain>
    </source>
</reference>
<protein>
    <submittedName>
        <fullName evidence="1">Uncharacterized protein</fullName>
    </submittedName>
</protein>
<organism evidence="1">
    <name type="scientific">marine sediment metagenome</name>
    <dbReference type="NCBI Taxonomy" id="412755"/>
    <lineage>
        <taxon>unclassified sequences</taxon>
        <taxon>metagenomes</taxon>
        <taxon>ecological metagenomes</taxon>
    </lineage>
</organism>
<sequence>TPNSWTQHIITVHDNISSNLTIVVRRDIEPFNDYDGEMIYRFEPVIYTFEVRT</sequence>
<accession>X1G0G2</accession>
<proteinExistence type="predicted"/>
<evidence type="ECO:0000313" key="1">
    <source>
        <dbReference type="EMBL" id="GAH51391.1"/>
    </source>
</evidence>
<feature type="non-terminal residue" evidence="1">
    <location>
        <position position="1"/>
    </location>
</feature>
<comment type="caution">
    <text evidence="1">The sequence shown here is derived from an EMBL/GenBank/DDBJ whole genome shotgun (WGS) entry which is preliminary data.</text>
</comment>
<dbReference type="AlphaFoldDB" id="X1G0G2"/>
<dbReference type="EMBL" id="BARU01020649">
    <property type="protein sequence ID" value="GAH51391.1"/>
    <property type="molecule type" value="Genomic_DNA"/>
</dbReference>